<gene>
    <name evidence="6" type="ORF">BTO08_16850</name>
</gene>
<dbReference type="PROSITE" id="PS50931">
    <property type="entry name" value="HTH_LYSR"/>
    <property type="match status" value="1"/>
</dbReference>
<evidence type="ECO:0000256" key="2">
    <source>
        <dbReference type="ARBA" id="ARBA00023015"/>
    </source>
</evidence>
<evidence type="ECO:0000259" key="5">
    <source>
        <dbReference type="PROSITE" id="PS50931"/>
    </source>
</evidence>
<keyword evidence="3" id="KW-0238">DNA-binding</keyword>
<dbReference type="InterPro" id="IPR036388">
    <property type="entry name" value="WH-like_DNA-bd_sf"/>
</dbReference>
<name>A0A2S7VJI9_PHOAN</name>
<dbReference type="PANTHER" id="PTHR30537:SF3">
    <property type="entry name" value="TRANSCRIPTIONAL REGULATORY PROTEIN"/>
    <property type="match status" value="1"/>
</dbReference>
<evidence type="ECO:0000313" key="6">
    <source>
        <dbReference type="EMBL" id="PQJ61932.1"/>
    </source>
</evidence>
<accession>A0A2S7VJI9</accession>
<dbReference type="OrthoDB" id="570111at2"/>
<dbReference type="Gene3D" id="1.10.10.10">
    <property type="entry name" value="Winged helix-like DNA-binding domain superfamily/Winged helix DNA-binding domain"/>
    <property type="match status" value="1"/>
</dbReference>
<dbReference type="GO" id="GO:0043565">
    <property type="term" value="F:sequence-specific DNA binding"/>
    <property type="evidence" value="ECO:0007669"/>
    <property type="project" value="TreeGrafter"/>
</dbReference>
<dbReference type="GO" id="GO:0006351">
    <property type="term" value="P:DNA-templated transcription"/>
    <property type="evidence" value="ECO:0007669"/>
    <property type="project" value="TreeGrafter"/>
</dbReference>
<evidence type="ECO:0000256" key="3">
    <source>
        <dbReference type="ARBA" id="ARBA00023125"/>
    </source>
</evidence>
<comment type="caution">
    <text evidence="6">The sequence shown here is derived from an EMBL/GenBank/DDBJ whole genome shotgun (WGS) entry which is preliminary data.</text>
</comment>
<protein>
    <submittedName>
        <fullName evidence="6">LysR family transcriptional regulator</fullName>
    </submittedName>
</protein>
<dbReference type="Pfam" id="PF03466">
    <property type="entry name" value="LysR_substrate"/>
    <property type="match status" value="1"/>
</dbReference>
<proteinExistence type="inferred from homology"/>
<dbReference type="RefSeq" id="WP_105061774.1">
    <property type="nucleotide sequence ID" value="NZ_MSCJ01000003.1"/>
</dbReference>
<dbReference type="Gene3D" id="3.40.190.290">
    <property type="match status" value="1"/>
</dbReference>
<keyword evidence="4" id="KW-0804">Transcription</keyword>
<dbReference type="InterPro" id="IPR005119">
    <property type="entry name" value="LysR_subst-bd"/>
</dbReference>
<dbReference type="PANTHER" id="PTHR30537">
    <property type="entry name" value="HTH-TYPE TRANSCRIPTIONAL REGULATOR"/>
    <property type="match status" value="1"/>
</dbReference>
<organism evidence="6 7">
    <name type="scientific">Photobacterium angustum</name>
    <dbReference type="NCBI Taxonomy" id="661"/>
    <lineage>
        <taxon>Bacteria</taxon>
        <taxon>Pseudomonadati</taxon>
        <taxon>Pseudomonadota</taxon>
        <taxon>Gammaproteobacteria</taxon>
        <taxon>Vibrionales</taxon>
        <taxon>Vibrionaceae</taxon>
        <taxon>Photobacterium</taxon>
    </lineage>
</organism>
<dbReference type="AlphaFoldDB" id="A0A2S7VJI9"/>
<dbReference type="InterPro" id="IPR036390">
    <property type="entry name" value="WH_DNA-bd_sf"/>
</dbReference>
<evidence type="ECO:0000256" key="1">
    <source>
        <dbReference type="ARBA" id="ARBA00009437"/>
    </source>
</evidence>
<comment type="similarity">
    <text evidence="1">Belongs to the LysR transcriptional regulatory family.</text>
</comment>
<sequence>MNWDDTQYLLALGREKTLRKAAQQLYVDQATVGRRIAILENSLKCQLFIRSNKGYEFTPAGYQAFLAAIEMEQAALTLQNKVKGFDQQLKGDITLSTTDSIAIDFIINAIKQLRTSAPEIRIKLDVTTALRDMTQHNIDIAIRNIRPDTPGLVTKLLLTSPMGLYSSSEYLHQHGYPKTSDSLAGLDLIVHAPMVEKSPDKLFGLAIDKAKIALFADSSLLLRTSINNAVGIGFLPKFMADIDNLVPIFPEKDFNANYEIWLVTHADIIHTARIQMVLDTLSQLFSGYCKGI</sequence>
<dbReference type="InterPro" id="IPR058163">
    <property type="entry name" value="LysR-type_TF_proteobact-type"/>
</dbReference>
<evidence type="ECO:0000313" key="7">
    <source>
        <dbReference type="Proteomes" id="UP000238730"/>
    </source>
</evidence>
<evidence type="ECO:0000256" key="4">
    <source>
        <dbReference type="ARBA" id="ARBA00023163"/>
    </source>
</evidence>
<dbReference type="EMBL" id="MSCJ01000003">
    <property type="protein sequence ID" value="PQJ61932.1"/>
    <property type="molecule type" value="Genomic_DNA"/>
</dbReference>
<dbReference type="InterPro" id="IPR000847">
    <property type="entry name" value="LysR_HTH_N"/>
</dbReference>
<dbReference type="Pfam" id="PF00126">
    <property type="entry name" value="HTH_1"/>
    <property type="match status" value="1"/>
</dbReference>
<dbReference type="GO" id="GO:0003700">
    <property type="term" value="F:DNA-binding transcription factor activity"/>
    <property type="evidence" value="ECO:0007669"/>
    <property type="project" value="InterPro"/>
</dbReference>
<dbReference type="Proteomes" id="UP000238730">
    <property type="component" value="Unassembled WGS sequence"/>
</dbReference>
<dbReference type="SUPFAM" id="SSF53850">
    <property type="entry name" value="Periplasmic binding protein-like II"/>
    <property type="match status" value="1"/>
</dbReference>
<dbReference type="SUPFAM" id="SSF46785">
    <property type="entry name" value="Winged helix' DNA-binding domain"/>
    <property type="match status" value="1"/>
</dbReference>
<feature type="domain" description="HTH lysR-type" evidence="5">
    <location>
        <begin position="1"/>
        <end position="58"/>
    </location>
</feature>
<keyword evidence="2" id="KW-0805">Transcription regulation</keyword>
<reference evidence="6 7" key="1">
    <citation type="submission" date="2016-12" db="EMBL/GenBank/DDBJ databases">
        <title>Diversity of luminous bacteria.</title>
        <authorList>
            <person name="Yoshizawa S."/>
            <person name="Kogure K."/>
        </authorList>
    </citation>
    <scope>NUCLEOTIDE SEQUENCE [LARGE SCALE GENOMIC DNA]</scope>
    <source>
        <strain evidence="6 7">LC1-200</strain>
    </source>
</reference>